<dbReference type="HAMAP" id="MF_00338">
    <property type="entry name" value="UPF0145"/>
    <property type="match status" value="1"/>
</dbReference>
<comment type="similarity">
    <text evidence="1 2">Belongs to the UPF0145 family.</text>
</comment>
<dbReference type="Gene3D" id="3.30.110.70">
    <property type="entry name" value="Hypothetical protein apc22750. Chain B"/>
    <property type="match status" value="1"/>
</dbReference>
<dbReference type="PANTHER" id="PTHR34068">
    <property type="entry name" value="UPF0145 PROTEIN YBJQ"/>
    <property type="match status" value="1"/>
</dbReference>
<dbReference type="PANTHER" id="PTHR34068:SF2">
    <property type="entry name" value="UPF0145 PROTEIN SCO3412"/>
    <property type="match status" value="1"/>
</dbReference>
<dbReference type="InterPro" id="IPR002765">
    <property type="entry name" value="UPF0145_YbjQ-like"/>
</dbReference>
<dbReference type="Proteomes" id="UP000316562">
    <property type="component" value="Unassembled WGS sequence"/>
</dbReference>
<evidence type="ECO:0000313" key="3">
    <source>
        <dbReference type="EMBL" id="RZD17375.1"/>
    </source>
</evidence>
<organism evidence="3 4">
    <name type="scientific">Acididesulfobacter guangdongensis</name>
    <dbReference type="NCBI Taxonomy" id="2597225"/>
    <lineage>
        <taxon>Bacteria</taxon>
        <taxon>Deltaproteobacteria</taxon>
        <taxon>Candidatus Acidulodesulfobacterales</taxon>
        <taxon>Candidatus Acididesulfobacter</taxon>
    </lineage>
</organism>
<dbReference type="AlphaFoldDB" id="A0A519BJC8"/>
<gene>
    <name evidence="3" type="ORF">EVJ46_03865</name>
</gene>
<name>A0A519BJC8_ACIG2</name>
<dbReference type="EMBL" id="SGBC01000001">
    <property type="protein sequence ID" value="RZD17375.1"/>
    <property type="molecule type" value="Genomic_DNA"/>
</dbReference>
<reference evidence="3 4" key="1">
    <citation type="journal article" date="2019" name="ISME J.">
        <title>Insights into ecological role of a new deltaproteobacterial order Candidatus Acidulodesulfobacterales by metagenomics and metatranscriptomics.</title>
        <authorList>
            <person name="Tan S."/>
            <person name="Liu J."/>
            <person name="Fang Y."/>
            <person name="Hedlund B.P."/>
            <person name="Lian Z.H."/>
            <person name="Huang L.Y."/>
            <person name="Li J.T."/>
            <person name="Huang L.N."/>
            <person name="Li W.J."/>
            <person name="Jiang H.C."/>
            <person name="Dong H.L."/>
            <person name="Shu W.S."/>
        </authorList>
    </citation>
    <scope>NUCLEOTIDE SEQUENCE [LARGE SCALE GENOMIC DNA]</scope>
    <source>
        <strain evidence="3">AP2</strain>
    </source>
</reference>
<dbReference type="SUPFAM" id="SSF117782">
    <property type="entry name" value="YbjQ-like"/>
    <property type="match status" value="1"/>
</dbReference>
<sequence>MLVVTSENIPGYKITEVKGLVQGASIKSRTVFGNMFGNLKAMFGGNQDGYIKLVIQTRDEAIQTMVQEAQNLNATAVTMMRFDSNEFDSGQGQSMSEVVAYGTAVVAEKI</sequence>
<evidence type="ECO:0000256" key="1">
    <source>
        <dbReference type="ARBA" id="ARBA00010751"/>
    </source>
</evidence>
<dbReference type="Pfam" id="PF01906">
    <property type="entry name" value="YbjQ_1"/>
    <property type="match status" value="1"/>
</dbReference>
<accession>A0A519BJC8</accession>
<dbReference type="InterPro" id="IPR035439">
    <property type="entry name" value="UPF0145_dom_sf"/>
</dbReference>
<evidence type="ECO:0000256" key="2">
    <source>
        <dbReference type="HAMAP-Rule" id="MF_00338"/>
    </source>
</evidence>
<evidence type="ECO:0000313" key="4">
    <source>
        <dbReference type="Proteomes" id="UP000316562"/>
    </source>
</evidence>
<comment type="caution">
    <text evidence="3">The sequence shown here is derived from an EMBL/GenBank/DDBJ whole genome shotgun (WGS) entry which is preliminary data.</text>
</comment>
<proteinExistence type="inferred from homology"/>
<protein>
    <recommendedName>
        <fullName evidence="2">UPF0145 protein EVJ46_03865</fullName>
    </recommendedName>
</protein>